<dbReference type="InterPro" id="IPR013766">
    <property type="entry name" value="Thioredoxin_domain"/>
</dbReference>
<dbReference type="PANTHER" id="PTHR13871">
    <property type="entry name" value="THIOREDOXIN"/>
    <property type="match status" value="1"/>
</dbReference>
<dbReference type="EMBL" id="UZAM01019748">
    <property type="protein sequence ID" value="VDP53349.1"/>
    <property type="molecule type" value="Genomic_DNA"/>
</dbReference>
<evidence type="ECO:0000256" key="1">
    <source>
        <dbReference type="ARBA" id="ARBA00012612"/>
    </source>
</evidence>
<dbReference type="InterPro" id="IPR012336">
    <property type="entry name" value="Thioredoxin-like_fold"/>
</dbReference>
<keyword evidence="10" id="KW-1185">Reference proteome</keyword>
<comment type="similarity">
    <text evidence="5">Belongs to the nucleoredoxin family.</text>
</comment>
<gene>
    <name evidence="9" type="ORF">SBAD_LOCUS13004</name>
</gene>
<evidence type="ECO:0000313" key="11">
    <source>
        <dbReference type="WBParaSite" id="SBAD_0001341901-mRNA-1"/>
    </source>
</evidence>
<dbReference type="WBParaSite" id="SBAD_0001341901-mRNA-1">
    <property type="protein sequence ID" value="SBAD_0001341901-mRNA-1"/>
    <property type="gene ID" value="SBAD_0001341901"/>
</dbReference>
<evidence type="ECO:0000256" key="2">
    <source>
        <dbReference type="ARBA" id="ARBA00022737"/>
    </source>
</evidence>
<sequence>MAELLKDQKIMQFDGKSGKEVDAQSHLQGKVVGLYFSAHWCPPCKTFTPILKDFYDEVGNDNFEIVFVSLDHNEPDLMTYLSEAHGHWCYFPVGDPNIKKLSDKYKVTGIPTLVIIKPNGDVITSTARTI</sequence>
<evidence type="ECO:0000256" key="7">
    <source>
        <dbReference type="ARBA" id="ARBA00047804"/>
    </source>
</evidence>
<dbReference type="InterPro" id="IPR052259">
    <property type="entry name" value="Nucleoredoxin-like"/>
</dbReference>
<evidence type="ECO:0000256" key="3">
    <source>
        <dbReference type="ARBA" id="ARBA00023002"/>
    </source>
</evidence>
<dbReference type="EC" id="1.8.1.8" evidence="1"/>
<dbReference type="AlphaFoldDB" id="A0A183JAV6"/>
<evidence type="ECO:0000256" key="4">
    <source>
        <dbReference type="ARBA" id="ARBA00023027"/>
    </source>
</evidence>
<dbReference type="Proteomes" id="UP000270296">
    <property type="component" value="Unassembled WGS sequence"/>
</dbReference>
<protein>
    <recommendedName>
        <fullName evidence="1">protein-disulfide reductase</fullName>
        <ecNumber evidence="1">1.8.1.8</ecNumber>
    </recommendedName>
</protein>
<dbReference type="Gene3D" id="3.40.30.10">
    <property type="entry name" value="Glutaredoxin"/>
    <property type="match status" value="1"/>
</dbReference>
<dbReference type="PANTHER" id="PTHR13871:SF103">
    <property type="entry name" value="THIOREDOXIN DOMAIN-CONTAINING PROTEIN"/>
    <property type="match status" value="1"/>
</dbReference>
<dbReference type="Pfam" id="PF13905">
    <property type="entry name" value="Thioredoxin_8"/>
    <property type="match status" value="1"/>
</dbReference>
<dbReference type="CDD" id="cd02964">
    <property type="entry name" value="TryX_like_family"/>
    <property type="match status" value="1"/>
</dbReference>
<name>A0A183JAV6_9BILA</name>
<dbReference type="OrthoDB" id="189920at2759"/>
<reference evidence="11" key="1">
    <citation type="submission" date="2016-06" db="UniProtKB">
        <authorList>
            <consortium name="WormBaseParasite"/>
        </authorList>
    </citation>
    <scope>IDENTIFICATION</scope>
</reference>
<proteinExistence type="inferred from homology"/>
<accession>A0A183JAV6</accession>
<evidence type="ECO:0000259" key="8">
    <source>
        <dbReference type="PROSITE" id="PS51352"/>
    </source>
</evidence>
<dbReference type="PROSITE" id="PS51352">
    <property type="entry name" value="THIOREDOXIN_2"/>
    <property type="match status" value="1"/>
</dbReference>
<evidence type="ECO:0000256" key="6">
    <source>
        <dbReference type="ARBA" id="ARBA00047388"/>
    </source>
</evidence>
<evidence type="ECO:0000313" key="10">
    <source>
        <dbReference type="Proteomes" id="UP000270296"/>
    </source>
</evidence>
<evidence type="ECO:0000256" key="5">
    <source>
        <dbReference type="ARBA" id="ARBA00025782"/>
    </source>
</evidence>
<reference evidence="9 10" key="2">
    <citation type="submission" date="2018-11" db="EMBL/GenBank/DDBJ databases">
        <authorList>
            <consortium name="Pathogen Informatics"/>
        </authorList>
    </citation>
    <scope>NUCLEOTIDE SEQUENCE [LARGE SCALE GENOMIC DNA]</scope>
</reference>
<comment type="catalytic activity">
    <reaction evidence="7">
        <text>[protein]-dithiol + NADP(+) = [protein]-disulfide + NADPH + H(+)</text>
        <dbReference type="Rhea" id="RHEA:18753"/>
        <dbReference type="Rhea" id="RHEA-COMP:10593"/>
        <dbReference type="Rhea" id="RHEA-COMP:10594"/>
        <dbReference type="ChEBI" id="CHEBI:15378"/>
        <dbReference type="ChEBI" id="CHEBI:29950"/>
        <dbReference type="ChEBI" id="CHEBI:50058"/>
        <dbReference type="ChEBI" id="CHEBI:57783"/>
        <dbReference type="ChEBI" id="CHEBI:58349"/>
        <dbReference type="EC" id="1.8.1.8"/>
    </reaction>
</comment>
<dbReference type="GO" id="GO:0047134">
    <property type="term" value="F:protein-disulfide reductase [NAD(P)H] activity"/>
    <property type="evidence" value="ECO:0007669"/>
    <property type="project" value="UniProtKB-EC"/>
</dbReference>
<dbReference type="SUPFAM" id="SSF52833">
    <property type="entry name" value="Thioredoxin-like"/>
    <property type="match status" value="1"/>
</dbReference>
<keyword evidence="2" id="KW-0677">Repeat</keyword>
<feature type="domain" description="Thioredoxin" evidence="8">
    <location>
        <begin position="1"/>
        <end position="130"/>
    </location>
</feature>
<evidence type="ECO:0000313" key="9">
    <source>
        <dbReference type="EMBL" id="VDP53349.1"/>
    </source>
</evidence>
<keyword evidence="3" id="KW-0560">Oxidoreductase</keyword>
<comment type="catalytic activity">
    <reaction evidence="6">
        <text>[protein]-dithiol + NAD(+) = [protein]-disulfide + NADH + H(+)</text>
        <dbReference type="Rhea" id="RHEA:18749"/>
        <dbReference type="Rhea" id="RHEA-COMP:10593"/>
        <dbReference type="Rhea" id="RHEA-COMP:10594"/>
        <dbReference type="ChEBI" id="CHEBI:15378"/>
        <dbReference type="ChEBI" id="CHEBI:29950"/>
        <dbReference type="ChEBI" id="CHEBI:50058"/>
        <dbReference type="ChEBI" id="CHEBI:57540"/>
        <dbReference type="ChEBI" id="CHEBI:57945"/>
        <dbReference type="EC" id="1.8.1.8"/>
    </reaction>
</comment>
<organism evidence="11">
    <name type="scientific">Soboliphyme baturini</name>
    <dbReference type="NCBI Taxonomy" id="241478"/>
    <lineage>
        <taxon>Eukaryota</taxon>
        <taxon>Metazoa</taxon>
        <taxon>Ecdysozoa</taxon>
        <taxon>Nematoda</taxon>
        <taxon>Enoplea</taxon>
        <taxon>Dorylaimia</taxon>
        <taxon>Dioctophymatida</taxon>
        <taxon>Dioctophymatoidea</taxon>
        <taxon>Soboliphymatidae</taxon>
        <taxon>Soboliphyme</taxon>
    </lineage>
</organism>
<dbReference type="InterPro" id="IPR036249">
    <property type="entry name" value="Thioredoxin-like_sf"/>
</dbReference>
<keyword evidence="4" id="KW-0520">NAD</keyword>